<protein>
    <submittedName>
        <fullName evidence="1">Uncharacterized protein</fullName>
    </submittedName>
</protein>
<dbReference type="Proteomes" id="UP000042997">
    <property type="component" value="Unassembled WGS sequence"/>
</dbReference>
<sequence length="21" mass="2375">MDAPNIYNLCKGVGKPSEDWH</sequence>
<accession>A0A098BGB4</accession>
<reference evidence="1 2" key="1">
    <citation type="journal article" date="2014" name="Genome Announc.">
        <title>Draft Genome Sequence of Propane- and Butane-Oxidizing Actinobacterium Rhodococcus ruber IEGM 231.</title>
        <authorList>
            <person name="Ivshina I.B."/>
            <person name="Kuyukina M.S."/>
            <person name="Krivoruchko A.V."/>
            <person name="Barbe V."/>
            <person name="Fischer C."/>
        </authorList>
    </citation>
    <scope>NUCLEOTIDE SEQUENCE [LARGE SCALE GENOMIC DNA]</scope>
</reference>
<evidence type="ECO:0000313" key="1">
    <source>
        <dbReference type="EMBL" id="CDZ87768.1"/>
    </source>
</evidence>
<dbReference type="AlphaFoldDB" id="A0A098BGB4"/>
<name>A0A098BGB4_9NOCA</name>
<gene>
    <name evidence="1" type="ORF">RHRU231_330225</name>
</gene>
<dbReference type="EMBL" id="CCSD01000043">
    <property type="protein sequence ID" value="CDZ87768.1"/>
    <property type="molecule type" value="Genomic_DNA"/>
</dbReference>
<organism evidence="1 2">
    <name type="scientific">Rhodococcus ruber</name>
    <dbReference type="NCBI Taxonomy" id="1830"/>
    <lineage>
        <taxon>Bacteria</taxon>
        <taxon>Bacillati</taxon>
        <taxon>Actinomycetota</taxon>
        <taxon>Actinomycetes</taxon>
        <taxon>Mycobacteriales</taxon>
        <taxon>Nocardiaceae</taxon>
        <taxon>Rhodococcus</taxon>
    </lineage>
</organism>
<evidence type="ECO:0000313" key="2">
    <source>
        <dbReference type="Proteomes" id="UP000042997"/>
    </source>
</evidence>
<proteinExistence type="predicted"/>